<dbReference type="AlphaFoldDB" id="A0A1U7NSN2"/>
<dbReference type="RefSeq" id="WP_075836573.1">
    <property type="nucleotide sequence ID" value="NZ_MSTI01000158.1"/>
</dbReference>
<keyword evidence="2" id="KW-1185">Reference proteome</keyword>
<dbReference type="SUPFAM" id="SSF46785">
    <property type="entry name" value="Winged helix' DNA-binding domain"/>
    <property type="match status" value="1"/>
</dbReference>
<dbReference type="InterPro" id="IPR036390">
    <property type="entry name" value="WH_DNA-bd_sf"/>
</dbReference>
<dbReference type="Proteomes" id="UP000186607">
    <property type="component" value="Unassembled WGS sequence"/>
</dbReference>
<comment type="caution">
    <text evidence="1">The sequence shown here is derived from an EMBL/GenBank/DDBJ whole genome shotgun (WGS) entry which is preliminary data.</text>
</comment>
<accession>A0A1U7NSN2</accession>
<name>A0A1U7NSN2_9DEIO</name>
<dbReference type="EMBL" id="MSTI01000158">
    <property type="protein sequence ID" value="OLV15933.1"/>
    <property type="molecule type" value="Genomic_DNA"/>
</dbReference>
<reference evidence="1 2" key="1">
    <citation type="submission" date="2017-01" db="EMBL/GenBank/DDBJ databases">
        <title>Genome Analysis of Deinococcus marmoris KOPRI26562.</title>
        <authorList>
            <person name="Kim J.H."/>
            <person name="Oh H.-M."/>
        </authorList>
    </citation>
    <scope>NUCLEOTIDE SEQUENCE [LARGE SCALE GENOMIC DNA]</scope>
    <source>
        <strain evidence="1 2">KOPRI26562</strain>
    </source>
</reference>
<proteinExistence type="predicted"/>
<dbReference type="Gene3D" id="1.10.10.10">
    <property type="entry name" value="Winged helix-like DNA-binding domain superfamily/Winged helix DNA-binding domain"/>
    <property type="match status" value="1"/>
</dbReference>
<evidence type="ECO:0000313" key="2">
    <source>
        <dbReference type="Proteomes" id="UP000186607"/>
    </source>
</evidence>
<gene>
    <name evidence="1" type="ORF">BOO71_0013552</name>
</gene>
<dbReference type="OrthoDB" id="63335at2"/>
<evidence type="ECO:0000313" key="1">
    <source>
        <dbReference type="EMBL" id="OLV15933.1"/>
    </source>
</evidence>
<sequence>MQRPTSPAEVVTLSDVRAAQVLLDREARTWFRPFFGRPSTVSEAARALGRPANSVLYRVRAWQRLGLLTVAHEERRRGRIIRHYRSAADHFFIPQALTPARDLTELLRMINAPYLELSYASQVAFAQRLSPEWGVQFAHWGEVVGATGPGQIWQADAASQQVLLDHFCFPQLDHQDALRFQAELLTLLGHYGQGTGNTTYICHLSLVALTK</sequence>
<organism evidence="1 2">
    <name type="scientific">Deinococcus marmoris</name>
    <dbReference type="NCBI Taxonomy" id="249408"/>
    <lineage>
        <taxon>Bacteria</taxon>
        <taxon>Thermotogati</taxon>
        <taxon>Deinococcota</taxon>
        <taxon>Deinococci</taxon>
        <taxon>Deinococcales</taxon>
        <taxon>Deinococcaceae</taxon>
        <taxon>Deinococcus</taxon>
    </lineage>
</organism>
<dbReference type="InterPro" id="IPR036388">
    <property type="entry name" value="WH-like_DNA-bd_sf"/>
</dbReference>
<protein>
    <submittedName>
        <fullName evidence="1">Uncharacterized protein</fullName>
    </submittedName>
</protein>